<comment type="caution">
    <text evidence="1">The sequence shown here is derived from an EMBL/GenBank/DDBJ whole genome shotgun (WGS) entry which is preliminary data.</text>
</comment>
<gene>
    <name evidence="1" type="ORF">BpHYR1_045457</name>
</gene>
<accession>A0A3M7T4P7</accession>
<organism evidence="1 2">
    <name type="scientific">Brachionus plicatilis</name>
    <name type="common">Marine rotifer</name>
    <name type="synonym">Brachionus muelleri</name>
    <dbReference type="NCBI Taxonomy" id="10195"/>
    <lineage>
        <taxon>Eukaryota</taxon>
        <taxon>Metazoa</taxon>
        <taxon>Spiralia</taxon>
        <taxon>Gnathifera</taxon>
        <taxon>Rotifera</taxon>
        <taxon>Eurotatoria</taxon>
        <taxon>Monogononta</taxon>
        <taxon>Pseudotrocha</taxon>
        <taxon>Ploima</taxon>
        <taxon>Brachionidae</taxon>
        <taxon>Brachionus</taxon>
    </lineage>
</organism>
<name>A0A3M7T4P7_BRAPC</name>
<evidence type="ECO:0000313" key="2">
    <source>
        <dbReference type="Proteomes" id="UP000276133"/>
    </source>
</evidence>
<dbReference type="Proteomes" id="UP000276133">
    <property type="component" value="Unassembled WGS sequence"/>
</dbReference>
<dbReference type="EMBL" id="REGN01000304">
    <property type="protein sequence ID" value="RNA42879.1"/>
    <property type="molecule type" value="Genomic_DNA"/>
</dbReference>
<keyword evidence="2" id="KW-1185">Reference proteome</keyword>
<evidence type="ECO:0000313" key="1">
    <source>
        <dbReference type="EMBL" id="RNA42879.1"/>
    </source>
</evidence>
<dbReference type="AlphaFoldDB" id="A0A3M7T4P7"/>
<proteinExistence type="predicted"/>
<reference evidence="1 2" key="1">
    <citation type="journal article" date="2018" name="Sci. Rep.">
        <title>Genomic signatures of local adaptation to the degree of environmental predictability in rotifers.</title>
        <authorList>
            <person name="Franch-Gras L."/>
            <person name="Hahn C."/>
            <person name="Garcia-Roger E.M."/>
            <person name="Carmona M.J."/>
            <person name="Serra M."/>
            <person name="Gomez A."/>
        </authorList>
    </citation>
    <scope>NUCLEOTIDE SEQUENCE [LARGE SCALE GENOMIC DNA]</scope>
    <source>
        <strain evidence="1">HYR1</strain>
    </source>
</reference>
<protein>
    <submittedName>
        <fullName evidence="1">Uncharacterized protein</fullName>
    </submittedName>
</protein>
<sequence length="114" mass="13084">MFFSLKNTSVQKRRQKIEKNMLLEQQLSEVALLKFIFPGNRSFGLHKSTGNEDGSFVQKKINIEKKSISTITTIASVSTVTAIATESWSDWESWGNWQSCNSWSNWHHWNSATT</sequence>